<evidence type="ECO:0000256" key="1">
    <source>
        <dbReference type="ARBA" id="ARBA00004651"/>
    </source>
</evidence>
<evidence type="ECO:0000256" key="8">
    <source>
        <dbReference type="ARBA" id="ARBA00023136"/>
    </source>
</evidence>
<evidence type="ECO:0000256" key="6">
    <source>
        <dbReference type="ARBA" id="ARBA00022692"/>
    </source>
</evidence>
<feature type="transmembrane region" description="Helical" evidence="11">
    <location>
        <begin position="180"/>
        <end position="204"/>
    </location>
</feature>
<feature type="transmembrane region" description="Helical" evidence="11">
    <location>
        <begin position="65"/>
        <end position="88"/>
    </location>
</feature>
<dbReference type="NCBIfam" id="TIGR00797">
    <property type="entry name" value="matE"/>
    <property type="match status" value="1"/>
</dbReference>
<dbReference type="GO" id="GO:0005886">
    <property type="term" value="C:plasma membrane"/>
    <property type="evidence" value="ECO:0007669"/>
    <property type="project" value="UniProtKB-SubCell"/>
</dbReference>
<feature type="transmembrane region" description="Helical" evidence="11">
    <location>
        <begin position="336"/>
        <end position="362"/>
    </location>
</feature>
<dbReference type="InterPro" id="IPR051327">
    <property type="entry name" value="MATE_MepA_subfamily"/>
</dbReference>
<feature type="transmembrane region" description="Helical" evidence="11">
    <location>
        <begin position="412"/>
        <end position="435"/>
    </location>
</feature>
<accession>A0A6L9ST33</accession>
<sequence length="471" mass="49631">MERKTHERSKTTTASGDGSGLGTRPIGRLVVSLAIPAVVAQACTALYTIVDRLFLAHIPGVGDLAMTGVGVCFPITLAVSAFALLIGMGGGPLASIELGRGDLDKAERYLGASVAAIIAIAIILSILLQIFKTPILVLFGASDATLPYASDFLAIYLSGTLFVQLSLGLNTFITAQGRAFVAMTSVIIGALSSLALDPLFIFTFGMGVRGAALANVIAQGLSAAWIIRFLASPDSAIRLRLHSIRPTRMLGPILFLGVSPFIMQITESVIQVVFNSSLQHYGGDVYVGAMTIMTSLMQLIFVFSQGISQGLQPIIGYNYGAGSYGRVRRAYSGTMIAQVAINCTMTTLLALFPGAVASLFTSDAAIIDVVSRTLPYFVCGMGVFGIQNVVQCAFVGMGQAKPSLFLAIFRKLILLVPLALILPRLGFGTIGVFVAEPVSDATSAIVAGLLFTWYANRLLPKTERSADAVSR</sequence>
<dbReference type="GO" id="GO:0046677">
    <property type="term" value="P:response to antibiotic"/>
    <property type="evidence" value="ECO:0007669"/>
    <property type="project" value="UniProtKB-KW"/>
</dbReference>
<comment type="similarity">
    <text evidence="2">Belongs to the multi antimicrobial extrusion (MATE) (TC 2.A.66.1) family. MepA subfamily.</text>
</comment>
<dbReference type="RefSeq" id="WP_163196342.1">
    <property type="nucleotide sequence ID" value="NZ_WHZV01000001.1"/>
</dbReference>
<keyword evidence="13" id="KW-1185">Reference proteome</keyword>
<keyword evidence="4" id="KW-0813">Transport</keyword>
<reference evidence="12 13" key="1">
    <citation type="submission" date="2019-10" db="EMBL/GenBank/DDBJ databases">
        <title>Bifidobacterium from non-human primates.</title>
        <authorList>
            <person name="Modesto M."/>
        </authorList>
    </citation>
    <scope>NUCLEOTIDE SEQUENCE [LARGE SCALE GENOMIC DNA]</scope>
    <source>
        <strain evidence="12 13">SMA15</strain>
    </source>
</reference>
<evidence type="ECO:0000256" key="10">
    <source>
        <dbReference type="SAM" id="MobiDB-lite"/>
    </source>
</evidence>
<dbReference type="Pfam" id="PF01554">
    <property type="entry name" value="MatE"/>
    <property type="match status" value="2"/>
</dbReference>
<evidence type="ECO:0000256" key="3">
    <source>
        <dbReference type="ARBA" id="ARBA00022106"/>
    </source>
</evidence>
<organism evidence="12 13">
    <name type="scientific">Bifidobacterium platyrrhinorum</name>
    <dbReference type="NCBI Taxonomy" id="2661628"/>
    <lineage>
        <taxon>Bacteria</taxon>
        <taxon>Bacillati</taxon>
        <taxon>Actinomycetota</taxon>
        <taxon>Actinomycetes</taxon>
        <taxon>Bifidobacteriales</taxon>
        <taxon>Bifidobacteriaceae</taxon>
        <taxon>Bifidobacterium</taxon>
    </lineage>
</organism>
<evidence type="ECO:0000256" key="9">
    <source>
        <dbReference type="ARBA" id="ARBA00023251"/>
    </source>
</evidence>
<dbReference type="EMBL" id="WHZV01000001">
    <property type="protein sequence ID" value="NEG54672.1"/>
    <property type="molecule type" value="Genomic_DNA"/>
</dbReference>
<dbReference type="GO" id="GO:0015297">
    <property type="term" value="F:antiporter activity"/>
    <property type="evidence" value="ECO:0007669"/>
    <property type="project" value="InterPro"/>
</dbReference>
<dbReference type="InterPro" id="IPR002528">
    <property type="entry name" value="MATE_fam"/>
</dbReference>
<proteinExistence type="inferred from homology"/>
<protein>
    <recommendedName>
        <fullName evidence="3">Multidrug export protein MepA</fullName>
    </recommendedName>
</protein>
<evidence type="ECO:0000313" key="12">
    <source>
        <dbReference type="EMBL" id="NEG54672.1"/>
    </source>
</evidence>
<feature type="transmembrane region" description="Helical" evidence="11">
    <location>
        <begin position="285"/>
        <end position="303"/>
    </location>
</feature>
<dbReference type="GO" id="GO:0042910">
    <property type="term" value="F:xenobiotic transmembrane transporter activity"/>
    <property type="evidence" value="ECO:0007669"/>
    <property type="project" value="InterPro"/>
</dbReference>
<keyword evidence="7 11" id="KW-1133">Transmembrane helix</keyword>
<comment type="subcellular location">
    <subcellularLocation>
        <location evidence="1">Cell membrane</location>
        <topology evidence="1">Multi-pass membrane protein</topology>
    </subcellularLocation>
</comment>
<dbReference type="InterPro" id="IPR048279">
    <property type="entry name" value="MdtK-like"/>
</dbReference>
<dbReference type="CDD" id="cd13143">
    <property type="entry name" value="MATE_MepA_like"/>
    <property type="match status" value="1"/>
</dbReference>
<feature type="transmembrane region" description="Helical" evidence="11">
    <location>
        <begin position="252"/>
        <end position="273"/>
    </location>
</feature>
<feature type="compositionally biased region" description="Basic and acidic residues" evidence="10">
    <location>
        <begin position="1"/>
        <end position="10"/>
    </location>
</feature>
<feature type="transmembrane region" description="Helical" evidence="11">
    <location>
        <begin position="29"/>
        <end position="50"/>
    </location>
</feature>
<feature type="transmembrane region" description="Helical" evidence="11">
    <location>
        <begin position="441"/>
        <end position="459"/>
    </location>
</feature>
<evidence type="ECO:0000256" key="2">
    <source>
        <dbReference type="ARBA" id="ARBA00008417"/>
    </source>
</evidence>
<gene>
    <name evidence="12" type="ORF">GFD21_02515</name>
</gene>
<dbReference type="PIRSF" id="PIRSF006603">
    <property type="entry name" value="DinF"/>
    <property type="match status" value="1"/>
</dbReference>
<feature type="transmembrane region" description="Helical" evidence="11">
    <location>
        <begin position="374"/>
        <end position="400"/>
    </location>
</feature>
<dbReference type="AlphaFoldDB" id="A0A6L9ST33"/>
<dbReference type="Proteomes" id="UP000483293">
    <property type="component" value="Unassembled WGS sequence"/>
</dbReference>
<keyword evidence="8 11" id="KW-0472">Membrane</keyword>
<keyword evidence="5" id="KW-1003">Cell membrane</keyword>
<feature type="transmembrane region" description="Helical" evidence="11">
    <location>
        <begin position="152"/>
        <end position="173"/>
    </location>
</feature>
<keyword evidence="9" id="KW-0046">Antibiotic resistance</keyword>
<feature type="transmembrane region" description="Helical" evidence="11">
    <location>
        <begin position="210"/>
        <end position="231"/>
    </location>
</feature>
<comment type="caution">
    <text evidence="12">The sequence shown here is derived from an EMBL/GenBank/DDBJ whole genome shotgun (WGS) entry which is preliminary data.</text>
</comment>
<keyword evidence="6 11" id="KW-0812">Transmembrane</keyword>
<dbReference type="InterPro" id="IPR045070">
    <property type="entry name" value="MATE_MepA-like"/>
</dbReference>
<evidence type="ECO:0000256" key="5">
    <source>
        <dbReference type="ARBA" id="ARBA00022475"/>
    </source>
</evidence>
<dbReference type="PANTHER" id="PTHR43823:SF3">
    <property type="entry name" value="MULTIDRUG EXPORT PROTEIN MEPA"/>
    <property type="match status" value="1"/>
</dbReference>
<evidence type="ECO:0000256" key="7">
    <source>
        <dbReference type="ARBA" id="ARBA00022989"/>
    </source>
</evidence>
<dbReference type="PANTHER" id="PTHR43823">
    <property type="entry name" value="SPORULATION PROTEIN YKVU"/>
    <property type="match status" value="1"/>
</dbReference>
<evidence type="ECO:0000256" key="11">
    <source>
        <dbReference type="SAM" id="Phobius"/>
    </source>
</evidence>
<name>A0A6L9ST33_9BIFI</name>
<evidence type="ECO:0000256" key="4">
    <source>
        <dbReference type="ARBA" id="ARBA00022448"/>
    </source>
</evidence>
<feature type="region of interest" description="Disordered" evidence="10">
    <location>
        <begin position="1"/>
        <end position="20"/>
    </location>
</feature>
<feature type="transmembrane region" description="Helical" evidence="11">
    <location>
        <begin position="109"/>
        <end position="132"/>
    </location>
</feature>
<evidence type="ECO:0000313" key="13">
    <source>
        <dbReference type="Proteomes" id="UP000483293"/>
    </source>
</evidence>